<name>A0ABQ9TQE2_SAGOE</name>
<dbReference type="Proteomes" id="UP001266305">
    <property type="component" value="Unassembled WGS sequence"/>
</dbReference>
<reference evidence="1 2" key="1">
    <citation type="submission" date="2023-05" db="EMBL/GenBank/DDBJ databases">
        <title>B98-5 Cell Line De Novo Hybrid Assembly: An Optical Mapping Approach.</title>
        <authorList>
            <person name="Kananen K."/>
            <person name="Auerbach J.A."/>
            <person name="Kautto E."/>
            <person name="Blachly J.S."/>
        </authorList>
    </citation>
    <scope>NUCLEOTIDE SEQUENCE [LARGE SCALE GENOMIC DNA]</scope>
    <source>
        <strain evidence="1">B95-8</strain>
        <tissue evidence="1">Cell line</tissue>
    </source>
</reference>
<dbReference type="EMBL" id="JASSZA010000020">
    <property type="protein sequence ID" value="KAK2086618.1"/>
    <property type="molecule type" value="Genomic_DNA"/>
</dbReference>
<keyword evidence="2" id="KW-1185">Reference proteome</keyword>
<evidence type="ECO:0000313" key="2">
    <source>
        <dbReference type="Proteomes" id="UP001266305"/>
    </source>
</evidence>
<protein>
    <submittedName>
        <fullName evidence="1">Uncharacterized protein</fullName>
    </submittedName>
</protein>
<accession>A0ABQ9TQE2</accession>
<sequence length="81" mass="9007">MPVKPCLQGSVLSITPWYYAAERECHMGSYDYPEAHELGKHEELRKDSPNGLSEMESLDLSQELDCSGLSVCFPGLSAFKP</sequence>
<evidence type="ECO:0000313" key="1">
    <source>
        <dbReference type="EMBL" id="KAK2086618.1"/>
    </source>
</evidence>
<comment type="caution">
    <text evidence="1">The sequence shown here is derived from an EMBL/GenBank/DDBJ whole genome shotgun (WGS) entry which is preliminary data.</text>
</comment>
<organism evidence="1 2">
    <name type="scientific">Saguinus oedipus</name>
    <name type="common">Cotton-top tamarin</name>
    <name type="synonym">Oedipomidas oedipus</name>
    <dbReference type="NCBI Taxonomy" id="9490"/>
    <lineage>
        <taxon>Eukaryota</taxon>
        <taxon>Metazoa</taxon>
        <taxon>Chordata</taxon>
        <taxon>Craniata</taxon>
        <taxon>Vertebrata</taxon>
        <taxon>Euteleostomi</taxon>
        <taxon>Mammalia</taxon>
        <taxon>Eutheria</taxon>
        <taxon>Euarchontoglires</taxon>
        <taxon>Primates</taxon>
        <taxon>Haplorrhini</taxon>
        <taxon>Platyrrhini</taxon>
        <taxon>Cebidae</taxon>
        <taxon>Callitrichinae</taxon>
        <taxon>Saguinus</taxon>
    </lineage>
</organism>
<gene>
    <name evidence="1" type="ORF">P7K49_036043</name>
</gene>
<proteinExistence type="predicted"/>